<dbReference type="InterPro" id="IPR014001">
    <property type="entry name" value="Helicase_ATP-bd"/>
</dbReference>
<dbReference type="EMBL" id="QEAP01000067">
    <property type="protein sequence ID" value="TPX75802.1"/>
    <property type="molecule type" value="Genomic_DNA"/>
</dbReference>
<organism evidence="7 8">
    <name type="scientific">Chytriomyces confervae</name>
    <dbReference type="NCBI Taxonomy" id="246404"/>
    <lineage>
        <taxon>Eukaryota</taxon>
        <taxon>Fungi</taxon>
        <taxon>Fungi incertae sedis</taxon>
        <taxon>Chytridiomycota</taxon>
        <taxon>Chytridiomycota incertae sedis</taxon>
        <taxon>Chytridiomycetes</taxon>
        <taxon>Chytridiales</taxon>
        <taxon>Chytriomycetaceae</taxon>
        <taxon>Chytriomyces</taxon>
    </lineage>
</organism>
<evidence type="ECO:0000256" key="4">
    <source>
        <dbReference type="SAM" id="MobiDB-lite"/>
    </source>
</evidence>
<comment type="caution">
    <text evidence="7">The sequence shown here is derived from an EMBL/GenBank/DDBJ whole genome shotgun (WGS) entry which is preliminary data.</text>
</comment>
<evidence type="ECO:0000256" key="2">
    <source>
        <dbReference type="ARBA" id="ARBA00022801"/>
    </source>
</evidence>
<dbReference type="InterPro" id="IPR000330">
    <property type="entry name" value="SNF2_N"/>
</dbReference>
<sequence length="777" mass="86911">MDKIRNVTTVLNPLERERMAALAVPLVPKERSAMAFTIKKTPISWNVRAEETSDVFKQKHLLQGMGEVPADPADFSEPLDLGALTVSLMNHQTEGVKWLIRKEKHGCILADDMGLGKTVQLIALLVAAPPAQQSYQHSTRPSAISKSTLIVVPIAVMEQWKSEIETKTRPGHLSVYLHHGTKRTKDPTKLMQYDVVLTTYGLVTSSLAEGDEESQDVLARVHWFRIVLDEAHKIKNYKSKAAKACTNLKAQRRVCLTGTPLQNNIEELFSFVRFLQVPAYKTIGDFKRIANKHNQSRLQELLSSIMLRRTKTGLAEPENVIVIPDDDDQSAELDSPPLKTRNATVMPDPDSNEPEKFSFSMPPKTISDISVSMYPQELKIYQEMEARNQLQIRENGEEMNQIALLALLLKLRQICNHPDLPQYSASGNGRNIDDLDDLKLETAETAPAAADDDDLDGLGDIMSSMSLKAPERKVEPDRKLESVLPWEKPRVLPSFKKKPVEEKLPDTLDALDELDALISGMRIGDPAQLVPVPPAVEPLPEESFTVESVAPSSEEIDRPCLTCGNGSKELDVHESKRVICVECGYGLANSTNDTAEQAQGWKSSSKVDKIMKLIKDRMKEAPDDKFIVFSQWTSMLDILGTALSKNDIQFCRYDGKMTNTVKERSLTQFRNDPNCSVCIMSLMCGSLGINLTCANNVILTDLWWNPMIEDQAIDRAFRIGQKKPVFVYRMIVEHTVEERIVALQNRKRELVESTIGGKHGFKAKKLTFAEMAGLLGI</sequence>
<accession>A0A507FHW4</accession>
<dbReference type="Gene3D" id="3.40.50.300">
    <property type="entry name" value="P-loop containing nucleotide triphosphate hydrolases"/>
    <property type="match status" value="2"/>
</dbReference>
<dbReference type="InterPro" id="IPR050628">
    <property type="entry name" value="SNF2_RAD54_helicase_TF"/>
</dbReference>
<dbReference type="InterPro" id="IPR027417">
    <property type="entry name" value="P-loop_NTPase"/>
</dbReference>
<feature type="domain" description="Helicase C-terminal" evidence="6">
    <location>
        <begin position="606"/>
        <end position="772"/>
    </location>
</feature>
<dbReference type="InterPro" id="IPR001650">
    <property type="entry name" value="Helicase_C-like"/>
</dbReference>
<proteinExistence type="predicted"/>
<dbReference type="GO" id="GO:0005634">
    <property type="term" value="C:nucleus"/>
    <property type="evidence" value="ECO:0007669"/>
    <property type="project" value="TreeGrafter"/>
</dbReference>
<name>A0A507FHW4_9FUNG</name>
<reference evidence="7 8" key="1">
    <citation type="journal article" date="2019" name="Sci. Rep.">
        <title>Comparative genomics of chytrid fungi reveal insights into the obligate biotrophic and pathogenic lifestyle of Synchytrium endobioticum.</title>
        <authorList>
            <person name="van de Vossenberg B.T.L.H."/>
            <person name="Warris S."/>
            <person name="Nguyen H.D.T."/>
            <person name="van Gent-Pelzer M.P.E."/>
            <person name="Joly D.L."/>
            <person name="van de Geest H.C."/>
            <person name="Bonants P.J.M."/>
            <person name="Smith D.S."/>
            <person name="Levesque C.A."/>
            <person name="van der Lee T.A.J."/>
        </authorList>
    </citation>
    <scope>NUCLEOTIDE SEQUENCE [LARGE SCALE GENOMIC DNA]</scope>
    <source>
        <strain evidence="7 8">CBS 675.73</strain>
    </source>
</reference>
<dbReference type="Pfam" id="PF00176">
    <property type="entry name" value="SNF2-rel_dom"/>
    <property type="match status" value="1"/>
</dbReference>
<gene>
    <name evidence="7" type="ORF">CcCBS67573_g02910</name>
</gene>
<dbReference type="CDD" id="cd18793">
    <property type="entry name" value="SF2_C_SNF"/>
    <property type="match status" value="1"/>
</dbReference>
<dbReference type="GO" id="GO:0016787">
    <property type="term" value="F:hydrolase activity"/>
    <property type="evidence" value="ECO:0007669"/>
    <property type="project" value="UniProtKB-KW"/>
</dbReference>
<dbReference type="OrthoDB" id="423559at2759"/>
<dbReference type="Gene3D" id="3.40.50.10810">
    <property type="entry name" value="Tandem AAA-ATPase domain"/>
    <property type="match status" value="1"/>
</dbReference>
<keyword evidence="1" id="KW-0547">Nucleotide-binding</keyword>
<feature type="region of interest" description="Disordered" evidence="4">
    <location>
        <begin position="326"/>
        <end position="362"/>
    </location>
</feature>
<dbReference type="CDD" id="cd18008">
    <property type="entry name" value="DEXDc_SHPRH-like"/>
    <property type="match status" value="1"/>
</dbReference>
<dbReference type="PANTHER" id="PTHR45626">
    <property type="entry name" value="TRANSCRIPTION TERMINATION FACTOR 2-RELATED"/>
    <property type="match status" value="1"/>
</dbReference>
<dbReference type="Pfam" id="PF00271">
    <property type="entry name" value="Helicase_C"/>
    <property type="match status" value="1"/>
</dbReference>
<keyword evidence="8" id="KW-1185">Reference proteome</keyword>
<dbReference type="PROSITE" id="PS51194">
    <property type="entry name" value="HELICASE_CTER"/>
    <property type="match status" value="1"/>
</dbReference>
<feature type="domain" description="Helicase ATP-binding" evidence="5">
    <location>
        <begin position="98"/>
        <end position="278"/>
    </location>
</feature>
<protein>
    <recommendedName>
        <fullName evidence="9">Helicase ATP-binding domain-containing protein</fullName>
    </recommendedName>
</protein>
<evidence type="ECO:0000256" key="3">
    <source>
        <dbReference type="ARBA" id="ARBA00022840"/>
    </source>
</evidence>
<dbReference type="InterPro" id="IPR038718">
    <property type="entry name" value="SNF2-like_sf"/>
</dbReference>
<dbReference type="GO" id="GO:0005524">
    <property type="term" value="F:ATP binding"/>
    <property type="evidence" value="ECO:0007669"/>
    <property type="project" value="UniProtKB-KW"/>
</dbReference>
<dbReference type="SUPFAM" id="SSF52540">
    <property type="entry name" value="P-loop containing nucleoside triphosphate hydrolases"/>
    <property type="match status" value="2"/>
</dbReference>
<dbReference type="STRING" id="246404.A0A507FHW4"/>
<keyword evidence="2" id="KW-0378">Hydrolase</keyword>
<dbReference type="AlphaFoldDB" id="A0A507FHW4"/>
<dbReference type="GO" id="GO:0008094">
    <property type="term" value="F:ATP-dependent activity, acting on DNA"/>
    <property type="evidence" value="ECO:0007669"/>
    <property type="project" value="TreeGrafter"/>
</dbReference>
<dbReference type="PROSITE" id="PS51192">
    <property type="entry name" value="HELICASE_ATP_BIND_1"/>
    <property type="match status" value="1"/>
</dbReference>
<dbReference type="PANTHER" id="PTHR45626:SF16">
    <property type="entry name" value="ATP-DEPENDENT HELICASE ULS1"/>
    <property type="match status" value="1"/>
</dbReference>
<evidence type="ECO:0000259" key="5">
    <source>
        <dbReference type="PROSITE" id="PS51192"/>
    </source>
</evidence>
<dbReference type="SMART" id="SM00487">
    <property type="entry name" value="DEXDc"/>
    <property type="match status" value="1"/>
</dbReference>
<evidence type="ECO:0000313" key="7">
    <source>
        <dbReference type="EMBL" id="TPX75802.1"/>
    </source>
</evidence>
<keyword evidence="3" id="KW-0067">ATP-binding</keyword>
<dbReference type="GO" id="GO:0005737">
    <property type="term" value="C:cytoplasm"/>
    <property type="evidence" value="ECO:0007669"/>
    <property type="project" value="TreeGrafter"/>
</dbReference>
<evidence type="ECO:0000256" key="1">
    <source>
        <dbReference type="ARBA" id="ARBA00022741"/>
    </source>
</evidence>
<dbReference type="SMART" id="SM00490">
    <property type="entry name" value="HELICc"/>
    <property type="match status" value="1"/>
</dbReference>
<dbReference type="InterPro" id="IPR049730">
    <property type="entry name" value="SNF2/RAD54-like_C"/>
</dbReference>
<evidence type="ECO:0008006" key="9">
    <source>
        <dbReference type="Google" id="ProtNLM"/>
    </source>
</evidence>
<dbReference type="GO" id="GO:0000724">
    <property type="term" value="P:double-strand break repair via homologous recombination"/>
    <property type="evidence" value="ECO:0007669"/>
    <property type="project" value="TreeGrafter"/>
</dbReference>
<evidence type="ECO:0000313" key="8">
    <source>
        <dbReference type="Proteomes" id="UP000320333"/>
    </source>
</evidence>
<evidence type="ECO:0000259" key="6">
    <source>
        <dbReference type="PROSITE" id="PS51194"/>
    </source>
</evidence>
<dbReference type="Proteomes" id="UP000320333">
    <property type="component" value="Unassembled WGS sequence"/>
</dbReference>